<evidence type="ECO:0000313" key="2">
    <source>
        <dbReference type="Proteomes" id="UP000308600"/>
    </source>
</evidence>
<gene>
    <name evidence="1" type="ORF">BDN72DRAFT_746539</name>
</gene>
<proteinExistence type="predicted"/>
<sequence length="104" mass="12141">EIAELKDRLRYLYTARNALAPVYRLPSEILAKIFHLLRVDKYGEMIPKGVLPVSWASQHWREVALADPTLWDHINDSNYRWAFWCLIRSKTVPLFVELSSQATA</sequence>
<protein>
    <submittedName>
        <fullName evidence="1">Uncharacterized protein</fullName>
    </submittedName>
</protein>
<name>A0ACD3AL42_9AGAR</name>
<keyword evidence="2" id="KW-1185">Reference proteome</keyword>
<organism evidence="1 2">
    <name type="scientific">Pluteus cervinus</name>
    <dbReference type="NCBI Taxonomy" id="181527"/>
    <lineage>
        <taxon>Eukaryota</taxon>
        <taxon>Fungi</taxon>
        <taxon>Dikarya</taxon>
        <taxon>Basidiomycota</taxon>
        <taxon>Agaricomycotina</taxon>
        <taxon>Agaricomycetes</taxon>
        <taxon>Agaricomycetidae</taxon>
        <taxon>Agaricales</taxon>
        <taxon>Pluteineae</taxon>
        <taxon>Pluteaceae</taxon>
        <taxon>Pluteus</taxon>
    </lineage>
</organism>
<evidence type="ECO:0000313" key="1">
    <source>
        <dbReference type="EMBL" id="TFK66456.1"/>
    </source>
</evidence>
<feature type="non-terminal residue" evidence="1">
    <location>
        <position position="1"/>
    </location>
</feature>
<dbReference type="EMBL" id="ML208405">
    <property type="protein sequence ID" value="TFK66456.1"/>
    <property type="molecule type" value="Genomic_DNA"/>
</dbReference>
<dbReference type="Proteomes" id="UP000308600">
    <property type="component" value="Unassembled WGS sequence"/>
</dbReference>
<reference evidence="1 2" key="1">
    <citation type="journal article" date="2019" name="Nat. Ecol. Evol.">
        <title>Megaphylogeny resolves global patterns of mushroom evolution.</title>
        <authorList>
            <person name="Varga T."/>
            <person name="Krizsan K."/>
            <person name="Foldi C."/>
            <person name="Dima B."/>
            <person name="Sanchez-Garcia M."/>
            <person name="Sanchez-Ramirez S."/>
            <person name="Szollosi G.J."/>
            <person name="Szarkandi J.G."/>
            <person name="Papp V."/>
            <person name="Albert L."/>
            <person name="Andreopoulos W."/>
            <person name="Angelini C."/>
            <person name="Antonin V."/>
            <person name="Barry K.W."/>
            <person name="Bougher N.L."/>
            <person name="Buchanan P."/>
            <person name="Buyck B."/>
            <person name="Bense V."/>
            <person name="Catcheside P."/>
            <person name="Chovatia M."/>
            <person name="Cooper J."/>
            <person name="Damon W."/>
            <person name="Desjardin D."/>
            <person name="Finy P."/>
            <person name="Geml J."/>
            <person name="Haridas S."/>
            <person name="Hughes K."/>
            <person name="Justo A."/>
            <person name="Karasinski D."/>
            <person name="Kautmanova I."/>
            <person name="Kiss B."/>
            <person name="Kocsube S."/>
            <person name="Kotiranta H."/>
            <person name="LaButti K.M."/>
            <person name="Lechner B.E."/>
            <person name="Liimatainen K."/>
            <person name="Lipzen A."/>
            <person name="Lukacs Z."/>
            <person name="Mihaltcheva S."/>
            <person name="Morgado L.N."/>
            <person name="Niskanen T."/>
            <person name="Noordeloos M.E."/>
            <person name="Ohm R.A."/>
            <person name="Ortiz-Santana B."/>
            <person name="Ovrebo C."/>
            <person name="Racz N."/>
            <person name="Riley R."/>
            <person name="Savchenko A."/>
            <person name="Shiryaev A."/>
            <person name="Soop K."/>
            <person name="Spirin V."/>
            <person name="Szebenyi C."/>
            <person name="Tomsovsky M."/>
            <person name="Tulloss R.E."/>
            <person name="Uehling J."/>
            <person name="Grigoriev I.V."/>
            <person name="Vagvolgyi C."/>
            <person name="Papp T."/>
            <person name="Martin F.M."/>
            <person name="Miettinen O."/>
            <person name="Hibbett D.S."/>
            <person name="Nagy L.G."/>
        </authorList>
    </citation>
    <scope>NUCLEOTIDE SEQUENCE [LARGE SCALE GENOMIC DNA]</scope>
    <source>
        <strain evidence="1 2">NL-1719</strain>
    </source>
</reference>
<accession>A0ACD3AL42</accession>
<feature type="non-terminal residue" evidence="1">
    <location>
        <position position="104"/>
    </location>
</feature>